<keyword evidence="3" id="KW-0479">Metal-binding</keyword>
<dbReference type="GO" id="GO:0045892">
    <property type="term" value="P:negative regulation of DNA-templated transcription"/>
    <property type="evidence" value="ECO:0007669"/>
    <property type="project" value="TreeGrafter"/>
</dbReference>
<evidence type="ECO:0000256" key="8">
    <source>
        <dbReference type="PROSITE-ProRule" id="PRU00367"/>
    </source>
</evidence>
<feature type="compositionally biased region" description="Basic residues" evidence="9">
    <location>
        <begin position="1"/>
        <end position="22"/>
    </location>
</feature>
<dbReference type="FunFam" id="1.10.150.50:FF:000011">
    <property type="entry name" value="Polyhomeotic-like protein 2 isoform 1"/>
    <property type="match status" value="1"/>
</dbReference>
<reference evidence="12" key="1">
    <citation type="submission" date="2025-08" db="UniProtKB">
        <authorList>
            <consortium name="Ensembl"/>
        </authorList>
    </citation>
    <scope>IDENTIFICATION</scope>
</reference>
<dbReference type="PANTHER" id="PTHR12247:SF86">
    <property type="entry name" value="POLYHOMEOTIC-LIKE PROTEIN 2"/>
    <property type="match status" value="1"/>
</dbReference>
<keyword evidence="5" id="KW-0862">Zinc</keyword>
<dbReference type="Gene3D" id="1.10.150.50">
    <property type="entry name" value="Transcription Factor, Ets-1"/>
    <property type="match status" value="1"/>
</dbReference>
<dbReference type="SMART" id="SM00454">
    <property type="entry name" value="SAM"/>
    <property type="match status" value="1"/>
</dbReference>
<dbReference type="Pfam" id="PF16616">
    <property type="entry name" value="PHC2_SAM_assoc"/>
    <property type="match status" value="1"/>
</dbReference>
<evidence type="ECO:0000256" key="6">
    <source>
        <dbReference type="ARBA" id="ARBA00023125"/>
    </source>
</evidence>
<keyword evidence="4 8" id="KW-0863">Zinc-finger</keyword>
<dbReference type="GO" id="GO:0035102">
    <property type="term" value="C:PRC1 complex"/>
    <property type="evidence" value="ECO:0007669"/>
    <property type="project" value="TreeGrafter"/>
</dbReference>
<feature type="compositionally biased region" description="Low complexity" evidence="9">
    <location>
        <begin position="511"/>
        <end position="527"/>
    </location>
</feature>
<evidence type="ECO:0000256" key="1">
    <source>
        <dbReference type="ARBA" id="ARBA00004123"/>
    </source>
</evidence>
<keyword evidence="2" id="KW-0217">Developmental protein</keyword>
<feature type="compositionally biased region" description="Low complexity" evidence="9">
    <location>
        <begin position="30"/>
        <end position="55"/>
    </location>
</feature>
<feature type="region of interest" description="Disordered" evidence="9">
    <location>
        <begin position="1"/>
        <end position="55"/>
    </location>
</feature>
<feature type="region of interest" description="Disordered" evidence="9">
    <location>
        <begin position="304"/>
        <end position="334"/>
    </location>
</feature>
<dbReference type="InterPro" id="IPR012313">
    <property type="entry name" value="Znf_FCS"/>
</dbReference>
<sequence length="882" mass="94043">LGYHLRRVWQRGSRGSKVRHRGGTMEGEQSTPASSASSSTGTSTSTTNSTGTTSASTAITVSSSSMSSGRAAVPQISVYSGIPDRQTVQVIQQALHRQPSTAAQYLQQMYAAQQQHLMLQTAALQQQHLSTAQLQSLAAVQQASLAAGRQNQNGTSSAQNGPSQTTINLTTSPAAAQLISRAQSVNSAPSGISQQAVLLGNASSPTLTASQAQMYLRAQMAQQSNLVHVARSLGRAVPLSPQLILAPTATVTALQSDTNTANNTQSASAQVQNLALRNQQVVSSTSQSSGLQALSLKQTPVSIQPTPLIKTPSQSASSSDTGKSNVNAASSDGVKMGEQTEMKAVNMSRNVSSSHALITPAYAQIQPQALIKQQPQQFVIQPQAPPTSRTQPQLLQTASVQPHQQTASLAIQSSAQTSSVAGIIPVLPKPALHNQGSAQNQQATIFHSTVSHHALSQHGSHTGLAHAKAQPVQLTAINLQIQPAQRQASRLAQDDKEKPTSLVVREICPPVQMQPTTTTQGTDPPEQSKIDTVNATSQTQGSLETAREPTGAPVTPTMTSAAPSEPPPAAVTGSVAQNGENKPPQAIVKPHVLTHVIEGFVIQEGAEPFPVERPPVQADSPKKPDTQLPSDPEKTASSNSLSATNSDMEEAGQQDTRTQEEPEEPKLTCELCGWVDFAYKFKRSKRFCSMVCAKRYSVSCTKRVGLFHPDRTKTTNQINQWRRRRSHSPRGREAKKQRLSVSQQSQGESISSPLQSQPSQGESSPCSDISSYEEATSPLSAASSGPIISQGGVAANDPQELPLFSQHFLPIDPTKWNVQEVFEFIRSLPGCQEIADEFRAQEIDGQAMLLLKEDHLMSAMNIKLGPALKIFARINMLKDSKP</sequence>
<dbReference type="Gene3D" id="3.30.60.160">
    <property type="match status" value="1"/>
</dbReference>
<feature type="region of interest" description="Disordered" evidence="9">
    <location>
        <begin position="714"/>
        <end position="771"/>
    </location>
</feature>
<feature type="domain" description="FCS-type" evidence="11">
    <location>
        <begin position="660"/>
        <end position="694"/>
    </location>
</feature>
<dbReference type="GO" id="GO:0008270">
    <property type="term" value="F:zinc ion binding"/>
    <property type="evidence" value="ECO:0007669"/>
    <property type="project" value="UniProtKB-KW"/>
</dbReference>
<dbReference type="InterPro" id="IPR038603">
    <property type="entry name" value="Znf_FCS_sf"/>
</dbReference>
<dbReference type="PANTHER" id="PTHR12247">
    <property type="entry name" value="POLYCOMB GROUP PROTEIN"/>
    <property type="match status" value="1"/>
</dbReference>
<feature type="compositionally biased region" description="Polar residues" evidence="9">
    <location>
        <begin position="149"/>
        <end position="168"/>
    </location>
</feature>
<dbReference type="PROSITE" id="PS51024">
    <property type="entry name" value="ZF_FCS"/>
    <property type="match status" value="1"/>
</dbReference>
<evidence type="ECO:0000256" key="9">
    <source>
        <dbReference type="SAM" id="MobiDB-lite"/>
    </source>
</evidence>
<dbReference type="AlphaFoldDB" id="A0A8C2ELC5"/>
<feature type="region of interest" description="Disordered" evidence="9">
    <location>
        <begin position="148"/>
        <end position="168"/>
    </location>
</feature>
<feature type="region of interest" description="Disordered" evidence="9">
    <location>
        <begin position="605"/>
        <end position="665"/>
    </location>
</feature>
<name>A0A8C2ELC5_CYPCA</name>
<feature type="compositionally biased region" description="Polar residues" evidence="9">
    <location>
        <begin position="739"/>
        <end position="748"/>
    </location>
</feature>
<dbReference type="Ensembl" id="ENSCCRT00020046038.1">
    <property type="protein sequence ID" value="ENSCCRP00020042184.1"/>
    <property type="gene ID" value="ENSCCRG00020018798.1"/>
</dbReference>
<dbReference type="Proteomes" id="UP000694701">
    <property type="component" value="Unplaced"/>
</dbReference>
<dbReference type="GO" id="GO:0003682">
    <property type="term" value="F:chromatin binding"/>
    <property type="evidence" value="ECO:0007669"/>
    <property type="project" value="TreeGrafter"/>
</dbReference>
<feature type="compositionally biased region" description="Low complexity" evidence="9">
    <location>
        <begin position="749"/>
        <end position="767"/>
    </location>
</feature>
<keyword evidence="7" id="KW-0539">Nucleus</keyword>
<evidence type="ECO:0000313" key="13">
    <source>
        <dbReference type="Proteomes" id="UP000694701"/>
    </source>
</evidence>
<evidence type="ECO:0000256" key="4">
    <source>
        <dbReference type="ARBA" id="ARBA00022771"/>
    </source>
</evidence>
<feature type="compositionally biased region" description="Polar residues" evidence="9">
    <location>
        <begin position="304"/>
        <end position="330"/>
    </location>
</feature>
<evidence type="ECO:0000256" key="7">
    <source>
        <dbReference type="ARBA" id="ARBA00023242"/>
    </source>
</evidence>
<dbReference type="PROSITE" id="PS50105">
    <property type="entry name" value="SAM_DOMAIN"/>
    <property type="match status" value="1"/>
</dbReference>
<dbReference type="CDD" id="cd09577">
    <property type="entry name" value="SAM_Ph1_2_3"/>
    <property type="match status" value="1"/>
</dbReference>
<feature type="compositionally biased region" description="Low complexity" evidence="9">
    <location>
        <begin position="635"/>
        <end position="646"/>
    </location>
</feature>
<evidence type="ECO:0000256" key="2">
    <source>
        <dbReference type="ARBA" id="ARBA00022473"/>
    </source>
</evidence>
<dbReference type="SUPFAM" id="SSF47769">
    <property type="entry name" value="SAM/Pointed domain"/>
    <property type="match status" value="1"/>
</dbReference>
<comment type="subcellular location">
    <subcellularLocation>
        <location evidence="1">Nucleus</location>
    </subcellularLocation>
</comment>
<evidence type="ECO:0000256" key="5">
    <source>
        <dbReference type="ARBA" id="ARBA00022833"/>
    </source>
</evidence>
<keyword evidence="6" id="KW-0238">DNA-binding</keyword>
<protein>
    <submittedName>
        <fullName evidence="12">Polyhomeotic homolog 2b (Drosophila)</fullName>
    </submittedName>
</protein>
<dbReference type="GO" id="GO:0042393">
    <property type="term" value="F:histone binding"/>
    <property type="evidence" value="ECO:0007669"/>
    <property type="project" value="TreeGrafter"/>
</dbReference>
<dbReference type="GO" id="GO:0003677">
    <property type="term" value="F:DNA binding"/>
    <property type="evidence" value="ECO:0007669"/>
    <property type="project" value="UniProtKB-KW"/>
</dbReference>
<dbReference type="InterPro" id="IPR013761">
    <property type="entry name" value="SAM/pointed_sf"/>
</dbReference>
<evidence type="ECO:0000256" key="3">
    <source>
        <dbReference type="ARBA" id="ARBA00022723"/>
    </source>
</evidence>
<feature type="region of interest" description="Disordered" evidence="9">
    <location>
        <begin position="511"/>
        <end position="585"/>
    </location>
</feature>
<proteinExistence type="predicted"/>
<dbReference type="Pfam" id="PF00536">
    <property type="entry name" value="SAM_1"/>
    <property type="match status" value="1"/>
</dbReference>
<dbReference type="Pfam" id="PF21319">
    <property type="entry name" value="zf-FCS_1"/>
    <property type="match status" value="1"/>
</dbReference>
<feature type="compositionally biased region" description="Polar residues" evidence="9">
    <location>
        <begin position="530"/>
        <end position="543"/>
    </location>
</feature>
<feature type="domain" description="SAM" evidence="10">
    <location>
        <begin position="816"/>
        <end position="880"/>
    </location>
</feature>
<dbReference type="InterPro" id="IPR050548">
    <property type="entry name" value="PcG_chromatin_remod_factors"/>
</dbReference>
<evidence type="ECO:0000259" key="10">
    <source>
        <dbReference type="PROSITE" id="PS50105"/>
    </source>
</evidence>
<evidence type="ECO:0000259" key="11">
    <source>
        <dbReference type="PROSITE" id="PS51024"/>
    </source>
</evidence>
<dbReference type="InterPro" id="IPR001660">
    <property type="entry name" value="SAM"/>
</dbReference>
<organism evidence="12 13">
    <name type="scientific">Cyprinus carpio</name>
    <name type="common">Common carp</name>
    <dbReference type="NCBI Taxonomy" id="7962"/>
    <lineage>
        <taxon>Eukaryota</taxon>
        <taxon>Metazoa</taxon>
        <taxon>Chordata</taxon>
        <taxon>Craniata</taxon>
        <taxon>Vertebrata</taxon>
        <taxon>Euteleostomi</taxon>
        <taxon>Actinopterygii</taxon>
        <taxon>Neopterygii</taxon>
        <taxon>Teleostei</taxon>
        <taxon>Ostariophysi</taxon>
        <taxon>Cypriniformes</taxon>
        <taxon>Cyprinidae</taxon>
        <taxon>Cyprininae</taxon>
        <taxon>Cyprinus</taxon>
    </lineage>
</organism>
<accession>A0A8C2ELC5</accession>
<evidence type="ECO:0000313" key="12">
    <source>
        <dbReference type="Ensembl" id="ENSCCRP00020042184.1"/>
    </source>
</evidence>